<evidence type="ECO:0000313" key="2">
    <source>
        <dbReference type="EMBL" id="CAB3260416.1"/>
    </source>
</evidence>
<dbReference type="InterPro" id="IPR004043">
    <property type="entry name" value="LCCL"/>
</dbReference>
<sequence length="207" mass="22682">MFRSWQHSFAFGDVCTKQVNELSFHGRSFLPFSCPADCAATSSRVWGSAIYTDDSYICAAAIHDGRITDSGGSFRVYKLGGMSLYTAQDQNGISSKSFANWQGSFAFEDYCLRQSVQLDFGEDVSTIFHCPPGCQDTTSRLWGTDIYTDDSYICAAALHGSVITDAMGGVVIVTKSGQRSNYSNSTRNGITSKSYGSWPRSFRVMGM</sequence>
<dbReference type="SMART" id="SM00603">
    <property type="entry name" value="LCCL"/>
    <property type="match status" value="2"/>
</dbReference>
<evidence type="ECO:0000259" key="1">
    <source>
        <dbReference type="PROSITE" id="PS50820"/>
    </source>
</evidence>
<feature type="domain" description="LCCL" evidence="1">
    <location>
        <begin position="110"/>
        <end position="202"/>
    </location>
</feature>
<dbReference type="AlphaFoldDB" id="A0A6F9DFJ3"/>
<dbReference type="Gene3D" id="2.170.130.20">
    <property type="entry name" value="LCCL-like domain"/>
    <property type="match status" value="2"/>
</dbReference>
<dbReference type="PROSITE" id="PS50820">
    <property type="entry name" value="LCCL"/>
    <property type="match status" value="2"/>
</dbReference>
<gene>
    <name evidence="2" type="primary">LOC100175297-002</name>
</gene>
<organism evidence="2">
    <name type="scientific">Phallusia mammillata</name>
    <dbReference type="NCBI Taxonomy" id="59560"/>
    <lineage>
        <taxon>Eukaryota</taxon>
        <taxon>Metazoa</taxon>
        <taxon>Chordata</taxon>
        <taxon>Tunicata</taxon>
        <taxon>Ascidiacea</taxon>
        <taxon>Phlebobranchia</taxon>
        <taxon>Ascidiidae</taxon>
        <taxon>Phallusia</taxon>
    </lineage>
</organism>
<dbReference type="InterPro" id="IPR051957">
    <property type="entry name" value="CRISP-LCCL_domain"/>
</dbReference>
<dbReference type="InterPro" id="IPR036609">
    <property type="entry name" value="LCCL_sf"/>
</dbReference>
<proteinExistence type="evidence at transcript level"/>
<dbReference type="SUPFAM" id="SSF69848">
    <property type="entry name" value="LCCL domain"/>
    <property type="match status" value="2"/>
</dbReference>
<reference evidence="2" key="1">
    <citation type="submission" date="2020-04" db="EMBL/GenBank/DDBJ databases">
        <authorList>
            <person name="Neveu A P."/>
        </authorList>
    </citation>
    <scope>NUCLEOTIDE SEQUENCE</scope>
    <source>
        <tissue evidence="2">Whole embryo</tissue>
    </source>
</reference>
<protein>
    <submittedName>
        <fullName evidence="2">Uncharacterized protein LOC100175297</fullName>
    </submittedName>
</protein>
<dbReference type="PANTHER" id="PTHR31331:SF1">
    <property type="entry name" value="CYSTEINE RICH SECRETORY PROTEIN LCCL DOMAIN CONTAINING 2"/>
    <property type="match status" value="1"/>
</dbReference>
<dbReference type="Pfam" id="PF03815">
    <property type="entry name" value="LCCL"/>
    <property type="match status" value="2"/>
</dbReference>
<accession>A0A6F9DFJ3</accession>
<name>A0A6F9DFJ3_9ASCI</name>
<dbReference type="PANTHER" id="PTHR31331">
    <property type="entry name" value="LCCL DOMAIN PROTEIN (AFU_ORTHOLOGUE AFUA_5G08630)"/>
    <property type="match status" value="1"/>
</dbReference>
<feature type="domain" description="LCCL" evidence="1">
    <location>
        <begin position="34"/>
        <end position="105"/>
    </location>
</feature>
<dbReference type="EMBL" id="LR786362">
    <property type="protein sequence ID" value="CAB3260416.1"/>
    <property type="molecule type" value="mRNA"/>
</dbReference>